<accession>A0A840NH00</accession>
<dbReference type="GO" id="GO:0006950">
    <property type="term" value="P:response to stress"/>
    <property type="evidence" value="ECO:0007669"/>
    <property type="project" value="TreeGrafter"/>
</dbReference>
<dbReference type="InterPro" id="IPR000835">
    <property type="entry name" value="HTH_MarR-typ"/>
</dbReference>
<dbReference type="SMART" id="SM00347">
    <property type="entry name" value="HTH_MARR"/>
    <property type="match status" value="1"/>
</dbReference>
<dbReference type="GO" id="GO:0003677">
    <property type="term" value="F:DNA binding"/>
    <property type="evidence" value="ECO:0007669"/>
    <property type="project" value="UniProtKB-KW"/>
</dbReference>
<organism evidence="3 4">
    <name type="scientific">Saccharopolyspora gloriosae</name>
    <dbReference type="NCBI Taxonomy" id="455344"/>
    <lineage>
        <taxon>Bacteria</taxon>
        <taxon>Bacillati</taxon>
        <taxon>Actinomycetota</taxon>
        <taxon>Actinomycetes</taxon>
        <taxon>Pseudonocardiales</taxon>
        <taxon>Pseudonocardiaceae</taxon>
        <taxon>Saccharopolyspora</taxon>
    </lineage>
</organism>
<dbReference type="PROSITE" id="PS50995">
    <property type="entry name" value="HTH_MARR_2"/>
    <property type="match status" value="1"/>
</dbReference>
<keyword evidence="4" id="KW-1185">Reference proteome</keyword>
<feature type="region of interest" description="Disordered" evidence="1">
    <location>
        <begin position="152"/>
        <end position="174"/>
    </location>
</feature>
<comment type="caution">
    <text evidence="3">The sequence shown here is derived from an EMBL/GenBank/DDBJ whole genome shotgun (WGS) entry which is preliminary data.</text>
</comment>
<dbReference type="InterPro" id="IPR039422">
    <property type="entry name" value="MarR/SlyA-like"/>
</dbReference>
<evidence type="ECO:0000313" key="4">
    <source>
        <dbReference type="Proteomes" id="UP000580474"/>
    </source>
</evidence>
<dbReference type="GO" id="GO:0003700">
    <property type="term" value="F:DNA-binding transcription factor activity"/>
    <property type="evidence" value="ECO:0007669"/>
    <property type="project" value="InterPro"/>
</dbReference>
<proteinExistence type="predicted"/>
<evidence type="ECO:0000313" key="3">
    <source>
        <dbReference type="EMBL" id="MBB5067547.1"/>
    </source>
</evidence>
<evidence type="ECO:0000256" key="1">
    <source>
        <dbReference type="SAM" id="MobiDB-lite"/>
    </source>
</evidence>
<sequence>MGMLDGMVSWRNSLQRKAWRPYIEASLLLETRLDEDLQAVSGMTLKDYNVLLVLSESPAHRLRMGELAARMVFSPSRLTYQIKVMERRGWVLRQVLPDDKRVHHAVLTATGLEALHEADRHHIATVQRLFTDGLDEDELRVLARVFTRLQDQLQDRPEQDSASGGDAEPDRSDR</sequence>
<dbReference type="EMBL" id="JACHIV010000001">
    <property type="protein sequence ID" value="MBB5067547.1"/>
    <property type="molecule type" value="Genomic_DNA"/>
</dbReference>
<dbReference type="AlphaFoldDB" id="A0A840NH00"/>
<dbReference type="Pfam" id="PF12802">
    <property type="entry name" value="MarR_2"/>
    <property type="match status" value="1"/>
</dbReference>
<evidence type="ECO:0000259" key="2">
    <source>
        <dbReference type="PROSITE" id="PS50995"/>
    </source>
</evidence>
<dbReference type="PANTHER" id="PTHR33164">
    <property type="entry name" value="TRANSCRIPTIONAL REGULATOR, MARR FAMILY"/>
    <property type="match status" value="1"/>
</dbReference>
<dbReference type="PANTHER" id="PTHR33164:SF99">
    <property type="entry name" value="MARR FAMILY REGULATORY PROTEIN"/>
    <property type="match status" value="1"/>
</dbReference>
<reference evidence="3 4" key="1">
    <citation type="submission" date="2020-08" db="EMBL/GenBank/DDBJ databases">
        <title>Sequencing the genomes of 1000 actinobacteria strains.</title>
        <authorList>
            <person name="Klenk H.-P."/>
        </authorList>
    </citation>
    <scope>NUCLEOTIDE SEQUENCE [LARGE SCALE GENOMIC DNA]</scope>
    <source>
        <strain evidence="3 4">DSM 45582</strain>
    </source>
</reference>
<protein>
    <submittedName>
        <fullName evidence="3">DNA-binding MarR family transcriptional regulator</fullName>
    </submittedName>
</protein>
<dbReference type="Gene3D" id="1.10.10.10">
    <property type="entry name" value="Winged helix-like DNA-binding domain superfamily/Winged helix DNA-binding domain"/>
    <property type="match status" value="1"/>
</dbReference>
<dbReference type="Proteomes" id="UP000580474">
    <property type="component" value="Unassembled WGS sequence"/>
</dbReference>
<gene>
    <name evidence="3" type="ORF">BJ969_000635</name>
</gene>
<dbReference type="InterPro" id="IPR036390">
    <property type="entry name" value="WH_DNA-bd_sf"/>
</dbReference>
<keyword evidence="3" id="KW-0238">DNA-binding</keyword>
<dbReference type="SUPFAM" id="SSF46785">
    <property type="entry name" value="Winged helix' DNA-binding domain"/>
    <property type="match status" value="1"/>
</dbReference>
<dbReference type="InterPro" id="IPR036388">
    <property type="entry name" value="WH-like_DNA-bd_sf"/>
</dbReference>
<name>A0A840NH00_9PSEU</name>
<feature type="domain" description="HTH marR-type" evidence="2">
    <location>
        <begin position="15"/>
        <end position="151"/>
    </location>
</feature>